<dbReference type="Proteomes" id="UP001168821">
    <property type="component" value="Unassembled WGS sequence"/>
</dbReference>
<keyword evidence="1" id="KW-1133">Transmembrane helix</keyword>
<keyword evidence="4" id="KW-1185">Reference proteome</keyword>
<feature type="transmembrane region" description="Helical" evidence="1">
    <location>
        <begin position="52"/>
        <end position="72"/>
    </location>
</feature>
<sequence>MHTRTLAVMLVFGFLIYSVDCETFLQNFLGKIPDFSNNDLETARKKKKKGKYMTTLLFGALLVKSIIFPLAFKAMAVMTSIAVLLSTMSLIISSVLGYAKVAVNSVSPVKVVRKIPYTNWAKDDKVSTYENSVENYGLAAPLPPQ</sequence>
<organism evidence="3 4">
    <name type="scientific">Zophobas morio</name>
    <dbReference type="NCBI Taxonomy" id="2755281"/>
    <lineage>
        <taxon>Eukaryota</taxon>
        <taxon>Metazoa</taxon>
        <taxon>Ecdysozoa</taxon>
        <taxon>Arthropoda</taxon>
        <taxon>Hexapoda</taxon>
        <taxon>Insecta</taxon>
        <taxon>Pterygota</taxon>
        <taxon>Neoptera</taxon>
        <taxon>Endopterygota</taxon>
        <taxon>Coleoptera</taxon>
        <taxon>Polyphaga</taxon>
        <taxon>Cucujiformia</taxon>
        <taxon>Tenebrionidae</taxon>
        <taxon>Zophobas</taxon>
    </lineage>
</organism>
<keyword evidence="1" id="KW-0812">Transmembrane</keyword>
<name>A0AA38HVY2_9CUCU</name>
<feature type="chain" id="PRO_5041324968" evidence="2">
    <location>
        <begin position="22"/>
        <end position="145"/>
    </location>
</feature>
<keyword evidence="1" id="KW-0472">Membrane</keyword>
<evidence type="ECO:0000313" key="3">
    <source>
        <dbReference type="EMBL" id="KAJ3643997.1"/>
    </source>
</evidence>
<accession>A0AA38HVY2</accession>
<evidence type="ECO:0000256" key="2">
    <source>
        <dbReference type="SAM" id="SignalP"/>
    </source>
</evidence>
<feature type="transmembrane region" description="Helical" evidence="1">
    <location>
        <begin position="79"/>
        <end position="99"/>
    </location>
</feature>
<reference evidence="3" key="1">
    <citation type="journal article" date="2023" name="G3 (Bethesda)">
        <title>Whole genome assemblies of Zophobas morio and Tenebrio molitor.</title>
        <authorList>
            <person name="Kaur S."/>
            <person name="Stinson S.A."/>
            <person name="diCenzo G.C."/>
        </authorList>
    </citation>
    <scope>NUCLEOTIDE SEQUENCE</scope>
    <source>
        <strain evidence="3">QUZm001</strain>
    </source>
</reference>
<evidence type="ECO:0000256" key="1">
    <source>
        <dbReference type="SAM" id="Phobius"/>
    </source>
</evidence>
<proteinExistence type="predicted"/>
<comment type="caution">
    <text evidence="3">The sequence shown here is derived from an EMBL/GenBank/DDBJ whole genome shotgun (WGS) entry which is preliminary data.</text>
</comment>
<dbReference type="EMBL" id="JALNTZ010000008">
    <property type="protein sequence ID" value="KAJ3643997.1"/>
    <property type="molecule type" value="Genomic_DNA"/>
</dbReference>
<evidence type="ECO:0000313" key="4">
    <source>
        <dbReference type="Proteomes" id="UP001168821"/>
    </source>
</evidence>
<dbReference type="AlphaFoldDB" id="A0AA38HVY2"/>
<dbReference type="InterPro" id="IPR012464">
    <property type="entry name" value="DUF1676"/>
</dbReference>
<gene>
    <name evidence="3" type="ORF">Zmor_026674</name>
</gene>
<protein>
    <submittedName>
        <fullName evidence="3">Uncharacterized protein</fullName>
    </submittedName>
</protein>
<feature type="signal peptide" evidence="2">
    <location>
        <begin position="1"/>
        <end position="21"/>
    </location>
</feature>
<keyword evidence="2" id="KW-0732">Signal</keyword>
<dbReference type="Pfam" id="PF07898">
    <property type="entry name" value="DUF1676"/>
    <property type="match status" value="1"/>
</dbReference>